<sequence length="176" mass="19315">HHGKIIFTLSSTPFHHFSFPSPQLLPTPFSSTQAAAPLSQVFPSVSPSLQPPPPHTAKLTITAQTTRLLLQKQRPADPLPSVSSFSAVVAPPRQEDRLPPTELVTAASSRLPPQRWRFLPTRQTQQPLLLNQLPDRERPAIPVLSFISPQFGLHRSQPSSQPSFLPLARSPSLPAT</sequence>
<dbReference type="Proteomes" id="UP000807159">
    <property type="component" value="Chromosome 11"/>
</dbReference>
<keyword evidence="3" id="KW-1185">Reference proteome</keyword>
<feature type="non-terminal residue" evidence="2">
    <location>
        <position position="1"/>
    </location>
</feature>
<evidence type="ECO:0000256" key="1">
    <source>
        <dbReference type="SAM" id="MobiDB-lite"/>
    </source>
</evidence>
<evidence type="ECO:0000313" key="2">
    <source>
        <dbReference type="EMBL" id="KAH8493414.1"/>
    </source>
</evidence>
<feature type="region of interest" description="Disordered" evidence="1">
    <location>
        <begin position="74"/>
        <end position="99"/>
    </location>
</feature>
<proteinExistence type="predicted"/>
<gene>
    <name evidence="2" type="ORF">H0E87_020231</name>
</gene>
<organism evidence="2 3">
    <name type="scientific">Populus deltoides</name>
    <name type="common">Eastern poplar</name>
    <name type="synonym">Eastern cottonwood</name>
    <dbReference type="NCBI Taxonomy" id="3696"/>
    <lineage>
        <taxon>Eukaryota</taxon>
        <taxon>Viridiplantae</taxon>
        <taxon>Streptophyta</taxon>
        <taxon>Embryophyta</taxon>
        <taxon>Tracheophyta</taxon>
        <taxon>Spermatophyta</taxon>
        <taxon>Magnoliopsida</taxon>
        <taxon>eudicotyledons</taxon>
        <taxon>Gunneridae</taxon>
        <taxon>Pentapetalae</taxon>
        <taxon>rosids</taxon>
        <taxon>fabids</taxon>
        <taxon>Malpighiales</taxon>
        <taxon>Salicaceae</taxon>
        <taxon>Saliceae</taxon>
        <taxon>Populus</taxon>
    </lineage>
</organism>
<feature type="compositionally biased region" description="Low complexity" evidence="1">
    <location>
        <begin position="79"/>
        <end position="92"/>
    </location>
</feature>
<protein>
    <submittedName>
        <fullName evidence="2">Uncharacterized protein</fullName>
    </submittedName>
</protein>
<evidence type="ECO:0000313" key="3">
    <source>
        <dbReference type="Proteomes" id="UP000807159"/>
    </source>
</evidence>
<feature type="region of interest" description="Disordered" evidence="1">
    <location>
        <begin position="154"/>
        <end position="176"/>
    </location>
</feature>
<comment type="caution">
    <text evidence="2">The sequence shown here is derived from an EMBL/GenBank/DDBJ whole genome shotgun (WGS) entry which is preliminary data.</text>
</comment>
<name>A0A8T2XL29_POPDE</name>
<accession>A0A8T2XL29</accession>
<dbReference type="AlphaFoldDB" id="A0A8T2XL29"/>
<reference evidence="2" key="1">
    <citation type="journal article" date="2021" name="J. Hered.">
        <title>Genome Assembly of Salicaceae Populus deltoides (Eastern Cottonwood) I-69 Based on Nanopore Sequencing and Hi-C Technologies.</title>
        <authorList>
            <person name="Bai S."/>
            <person name="Wu H."/>
            <person name="Zhang J."/>
            <person name="Pan Z."/>
            <person name="Zhao W."/>
            <person name="Li Z."/>
            <person name="Tong C."/>
        </authorList>
    </citation>
    <scope>NUCLEOTIDE SEQUENCE</scope>
    <source>
        <tissue evidence="2">Leaf</tissue>
    </source>
</reference>
<dbReference type="EMBL" id="JACEGQ020000011">
    <property type="protein sequence ID" value="KAH8493414.1"/>
    <property type="molecule type" value="Genomic_DNA"/>
</dbReference>